<sequence length="212" mass="23768">MADVLHAIHADGRPRRAAHHSEQPQRIRVAVWSEYPVAADAVRDCLRRAPAGLDVERLVEGVGDLGTFDVALVLRDELEPGALARLRRSRVPVLQLSDDAEHDGDWLHVLPRRSPLPMIVRSIERIARRTPRPRTIELELSRREAEAVILYASGLQVVAVADELGVGVETVRTYLRRARIKLRARGHDGSTRDRLAELHAFGELRRQAAPAR</sequence>
<evidence type="ECO:0000256" key="4">
    <source>
        <dbReference type="ARBA" id="ARBA00023163"/>
    </source>
</evidence>
<comment type="caution">
    <text evidence="6">The sequence shown here is derived from an EMBL/GenBank/DDBJ whole genome shotgun (WGS) entry which is preliminary data.</text>
</comment>
<name>A0ABP5MR57_9MICO</name>
<evidence type="ECO:0000313" key="7">
    <source>
        <dbReference type="Proteomes" id="UP001501599"/>
    </source>
</evidence>
<evidence type="ECO:0000259" key="5">
    <source>
        <dbReference type="PROSITE" id="PS00622"/>
    </source>
</evidence>
<dbReference type="SMART" id="SM00421">
    <property type="entry name" value="HTH_LUXR"/>
    <property type="match status" value="1"/>
</dbReference>
<dbReference type="InterPro" id="IPR036388">
    <property type="entry name" value="WH-like_DNA-bd_sf"/>
</dbReference>
<dbReference type="PRINTS" id="PR00038">
    <property type="entry name" value="HTHLUXR"/>
</dbReference>
<dbReference type="EMBL" id="BAAAQT010000008">
    <property type="protein sequence ID" value="GAA2176562.1"/>
    <property type="molecule type" value="Genomic_DNA"/>
</dbReference>
<protein>
    <recommendedName>
        <fullName evidence="5">HTH luxR-type domain-containing protein</fullName>
    </recommendedName>
</protein>
<gene>
    <name evidence="6" type="ORF">GCM10009846_30850</name>
</gene>
<dbReference type="InterPro" id="IPR000792">
    <property type="entry name" value="Tscrpt_reg_LuxR_C"/>
</dbReference>
<proteinExistence type="inferred from homology"/>
<keyword evidence="3" id="KW-0731">Sigma factor</keyword>
<dbReference type="Pfam" id="PF08281">
    <property type="entry name" value="Sigma70_r4_2"/>
    <property type="match status" value="1"/>
</dbReference>
<dbReference type="InterPro" id="IPR016032">
    <property type="entry name" value="Sig_transdc_resp-reg_C-effctor"/>
</dbReference>
<accession>A0ABP5MR57</accession>
<evidence type="ECO:0000256" key="3">
    <source>
        <dbReference type="ARBA" id="ARBA00023082"/>
    </source>
</evidence>
<dbReference type="SUPFAM" id="SSF46894">
    <property type="entry name" value="C-terminal effector domain of the bipartite response regulators"/>
    <property type="match status" value="1"/>
</dbReference>
<reference evidence="7" key="1">
    <citation type="journal article" date="2019" name="Int. J. Syst. Evol. Microbiol.">
        <title>The Global Catalogue of Microorganisms (GCM) 10K type strain sequencing project: providing services to taxonomists for standard genome sequencing and annotation.</title>
        <authorList>
            <consortium name="The Broad Institute Genomics Platform"/>
            <consortium name="The Broad Institute Genome Sequencing Center for Infectious Disease"/>
            <person name="Wu L."/>
            <person name="Ma J."/>
        </authorList>
    </citation>
    <scope>NUCLEOTIDE SEQUENCE [LARGE SCALE GENOMIC DNA]</scope>
    <source>
        <strain evidence="7">JCM 16026</strain>
    </source>
</reference>
<organism evidence="6 7">
    <name type="scientific">Agrococcus versicolor</name>
    <dbReference type="NCBI Taxonomy" id="501482"/>
    <lineage>
        <taxon>Bacteria</taxon>
        <taxon>Bacillati</taxon>
        <taxon>Actinomycetota</taxon>
        <taxon>Actinomycetes</taxon>
        <taxon>Micrococcales</taxon>
        <taxon>Microbacteriaceae</taxon>
        <taxon>Agrococcus</taxon>
    </lineage>
</organism>
<dbReference type="Proteomes" id="UP001501599">
    <property type="component" value="Unassembled WGS sequence"/>
</dbReference>
<keyword evidence="2" id="KW-0805">Transcription regulation</keyword>
<keyword evidence="4" id="KW-0804">Transcription</keyword>
<dbReference type="Gene3D" id="1.10.10.10">
    <property type="entry name" value="Winged helix-like DNA-binding domain superfamily/Winged helix DNA-binding domain"/>
    <property type="match status" value="1"/>
</dbReference>
<comment type="similarity">
    <text evidence="1">Belongs to the sigma-70 factor family. ECF subfamily.</text>
</comment>
<evidence type="ECO:0000313" key="6">
    <source>
        <dbReference type="EMBL" id="GAA2176562.1"/>
    </source>
</evidence>
<feature type="domain" description="HTH luxR-type" evidence="5">
    <location>
        <begin position="154"/>
        <end position="181"/>
    </location>
</feature>
<dbReference type="PROSITE" id="PS00622">
    <property type="entry name" value="HTH_LUXR_1"/>
    <property type="match status" value="1"/>
</dbReference>
<keyword evidence="7" id="KW-1185">Reference proteome</keyword>
<evidence type="ECO:0000256" key="2">
    <source>
        <dbReference type="ARBA" id="ARBA00023015"/>
    </source>
</evidence>
<evidence type="ECO:0000256" key="1">
    <source>
        <dbReference type="ARBA" id="ARBA00010641"/>
    </source>
</evidence>
<dbReference type="InterPro" id="IPR013249">
    <property type="entry name" value="RNA_pol_sigma70_r4_t2"/>
</dbReference>